<dbReference type="Gene3D" id="2.60.40.1650">
    <property type="entry name" value="Porin MspA (Ig-like beta-sandwich domain)"/>
    <property type="match status" value="1"/>
</dbReference>
<reference evidence="2 3" key="1">
    <citation type="submission" date="2011-12" db="EMBL/GenBank/DDBJ databases">
        <title>Whole genome shotgun sequence of Gordonia effusa NBRC 100432.</title>
        <authorList>
            <person name="Yoshida I."/>
            <person name="Takarada H."/>
            <person name="Hosoyama A."/>
            <person name="Tsuchikane K."/>
            <person name="Katsumata H."/>
            <person name="Yamazaki S."/>
            <person name="Fujita N."/>
        </authorList>
    </citation>
    <scope>NUCLEOTIDE SEQUENCE [LARGE SCALE GENOMIC DNA]</scope>
    <source>
        <strain evidence="2 3">NBRC 100432</strain>
    </source>
</reference>
<dbReference type="SUPFAM" id="SSF56959">
    <property type="entry name" value="Leukocidin-like"/>
    <property type="match status" value="1"/>
</dbReference>
<dbReference type="InterPro" id="IPR036435">
    <property type="entry name" value="Leukocidin/porin_MspA_sf"/>
</dbReference>
<gene>
    <name evidence="2" type="primary">mspA</name>
    <name evidence="2" type="ORF">GOEFS_035_00540</name>
</gene>
<comment type="caution">
    <text evidence="2">The sequence shown here is derived from an EMBL/GenBank/DDBJ whole genome shotgun (WGS) entry which is preliminary data.</text>
</comment>
<organism evidence="2 3">
    <name type="scientific">Gordonia effusa NBRC 100432</name>
    <dbReference type="NCBI Taxonomy" id="1077974"/>
    <lineage>
        <taxon>Bacteria</taxon>
        <taxon>Bacillati</taxon>
        <taxon>Actinomycetota</taxon>
        <taxon>Actinomycetes</taxon>
        <taxon>Mycobacteriales</taxon>
        <taxon>Gordoniaceae</taxon>
        <taxon>Gordonia</taxon>
    </lineage>
</organism>
<proteinExistence type="predicted"/>
<accession>H0QXH1</accession>
<keyword evidence="1" id="KW-0732">Signal</keyword>
<evidence type="ECO:0000313" key="2">
    <source>
        <dbReference type="EMBL" id="GAB17522.1"/>
    </source>
</evidence>
<keyword evidence="3" id="KW-1185">Reference proteome</keyword>
<protein>
    <submittedName>
        <fullName evidence="2">Porin MspA</fullName>
    </submittedName>
</protein>
<evidence type="ECO:0000313" key="3">
    <source>
        <dbReference type="Proteomes" id="UP000035034"/>
    </source>
</evidence>
<dbReference type="eggNOG" id="ENOG5031E99">
    <property type="taxonomic scope" value="Bacteria"/>
</dbReference>
<sequence length="152" mass="15441">MPPLDQSPWTREGYLSLKGTADIRGAGKVAVNSGALSVGFAVACNTDVTSGVTLGVTGGPTAQMSITYPPALVIGAQVLPNVSTTLRPGTISDVSFGSKKLAAAHAGVELDGVHVKVSGCLGPVAVRAYVSVAISTPLNDNTIHVYGKPHYL</sequence>
<dbReference type="Pfam" id="PF09203">
    <property type="entry name" value="MspA"/>
    <property type="match status" value="1"/>
</dbReference>
<dbReference type="Proteomes" id="UP000035034">
    <property type="component" value="Unassembled WGS sequence"/>
</dbReference>
<dbReference type="AlphaFoldDB" id="H0QXH1"/>
<dbReference type="EMBL" id="BAEH01000035">
    <property type="protein sequence ID" value="GAB17522.1"/>
    <property type="molecule type" value="Genomic_DNA"/>
</dbReference>
<name>H0QXH1_9ACTN</name>
<evidence type="ECO:0000256" key="1">
    <source>
        <dbReference type="ARBA" id="ARBA00022729"/>
    </source>
</evidence>
<dbReference type="InterPro" id="IPR015286">
    <property type="entry name" value="Porin_fam_mycobact-type"/>
</dbReference>
<dbReference type="Gene3D" id="2.10.300.10">
    <property type="entry name" value="Porin MspA ribbon domain"/>
    <property type="match status" value="1"/>
</dbReference>